<comment type="subcellular location">
    <subcellularLocation>
        <location evidence="1">Cell membrane</location>
        <topology evidence="1">Single-pass membrane protein</topology>
    </subcellularLocation>
</comment>
<dbReference type="InterPro" id="IPR036352">
    <property type="entry name" value="Semap_dom_sf"/>
</dbReference>
<dbReference type="SUPFAM" id="SSF81296">
    <property type="entry name" value="E set domains"/>
    <property type="match status" value="1"/>
</dbReference>
<name>A0ABY7FZE1_MYAAR</name>
<evidence type="ECO:0000256" key="10">
    <source>
        <dbReference type="ARBA" id="ARBA00023180"/>
    </source>
</evidence>
<evidence type="ECO:0000259" key="14">
    <source>
        <dbReference type="PROSITE" id="PS51004"/>
    </source>
</evidence>
<dbReference type="Gene3D" id="1.10.506.10">
    <property type="entry name" value="GTPase Activation - p120gap, domain 1"/>
    <property type="match status" value="1"/>
</dbReference>
<keyword evidence="7 12" id="KW-1133">Transmembrane helix</keyword>
<accession>A0ABY7FZE1</accession>
<feature type="chain" id="PRO_5045111416" evidence="13">
    <location>
        <begin position="24"/>
        <end position="1197"/>
    </location>
</feature>
<dbReference type="Pfam" id="PF01833">
    <property type="entry name" value="TIG"/>
    <property type="match status" value="1"/>
</dbReference>
<feature type="transmembrane region" description="Helical" evidence="12">
    <location>
        <begin position="1056"/>
        <end position="1080"/>
    </location>
</feature>
<dbReference type="InterPro" id="IPR015943">
    <property type="entry name" value="WD40/YVTN_repeat-like_dom_sf"/>
</dbReference>
<dbReference type="InterPro" id="IPR014756">
    <property type="entry name" value="Ig_E-set"/>
</dbReference>
<dbReference type="SMART" id="SM00630">
    <property type="entry name" value="Sema"/>
    <property type="match status" value="1"/>
</dbReference>
<dbReference type="SMART" id="SM00429">
    <property type="entry name" value="IPT"/>
    <property type="match status" value="1"/>
</dbReference>
<dbReference type="Pfam" id="PF08337">
    <property type="entry name" value="Plexin_cytopl"/>
    <property type="match status" value="1"/>
</dbReference>
<sequence length="1197" mass="133621">MSRSLTAVYFGLILLSLQNVAEQLSFHPDNDVLSKLAVFEEYFFIGGGKNLYKLNATLEHEETIQTCTSNCTNSVNQLLLINENKRKVVICGTGNDGLCSQLDLYKLGGEHKTGSLKVPVDPRFPAVGLVTEDHKELMVARSVCANDTFLKETNIKVIASWNFEEMKIPDGLGEPGSKKFLKLKTSPSSDPLFCIKYLQVLEHSNFSYFFTNQNKYFHTQDKVSKVARICQKDASYQTYIDAEITCQVGHDSYNILTDAVLVNDKVFASFSKSNGRKSIICFKDIRQLKSSLDGEKLDFINGRCVLDINLSYLDYDNKYQECSNPQNLTKIAFQEFTCDADIGDITDFYQRVIGKRTIPFKNSSHIIDGYITKLFTTTVNQKTIILAGTDSGHVIQFSILEDDSLHKYDTSSVPVRTSREDNQIYDLYHFPDGNALYALTKSKISKINARSCSETGVSASISINPDKLPIANYTCAIYDKNATARSNGSSLTCSVDVSETNHRYTTFGLYEKTKNVLVAETPFLFFNCSVYSKCGQCVKKAGAQCSWCPVQGVCVDEEGNCTNSGDPRMNWQVNQTDGCPRLKNNNEHLYIHNGQKETVHIKVENLDNTNHLQGILVEFSNNNETCNYTDDQISCSLNYEGTEVVQKKNQVTIRLFYLYENSTSEFEDDFNNTVTVYDCGELGKRGCNFCKALSCRHFKCHWNNSTKSCAFTSSCGCARNNTSRNKCNSDCPDPNITEISPDDGPLTGFVSVTVIGNELGVNTQNLTEISICGKKSDERTLQVWDDSEDKSDFDLKVRTGFIYYANTKGTDSNQLWFNLGGHYYKLPVAFKLKNSILTDFSPKSGLEAGGTRVTLYGSDLDPDIVGIKPAKAFLSGGTMMTVTGKDFTNANAGKITIVVDGAISAAEFCEISKQDQMICKIPRAPTTVKEQLDDEPSRKKRVADCDGCVSVDIIISLDGVEKSFTLSYYHDPSFNKFGDGGDKLDLVATPSDVKITIGVEECSVIEVKNSYMTCKAPRTQPESESPGQSLPEVKVSVGNIHTTLGYIQYKQELNNILIIAGASTGSAVLFLVMVITFFVCKYRKVGSKAKALGKQINDFEMEIKLVVKEEFLDMQTSMSTVNRNLIEQGFPYHSYQQYACNTMFATDYLMSDPVTSDELRTQARIGMERFQGLLENKFFLVSLITTMEKQKYFFVKE</sequence>
<feature type="signal peptide" evidence="13">
    <location>
        <begin position="1"/>
        <end position="23"/>
    </location>
</feature>
<dbReference type="PROSITE" id="PS51004">
    <property type="entry name" value="SEMA"/>
    <property type="match status" value="1"/>
</dbReference>
<keyword evidence="16" id="KW-1185">Reference proteome</keyword>
<evidence type="ECO:0000256" key="8">
    <source>
        <dbReference type="ARBA" id="ARBA00023136"/>
    </source>
</evidence>
<evidence type="ECO:0000256" key="3">
    <source>
        <dbReference type="ARBA" id="ARBA00022475"/>
    </source>
</evidence>
<dbReference type="InterPro" id="IPR001627">
    <property type="entry name" value="Semap_dom"/>
</dbReference>
<dbReference type="InterPro" id="IPR013548">
    <property type="entry name" value="Plexin_cytoplasmic_RasGAP_dom"/>
</dbReference>
<dbReference type="Gene3D" id="2.130.10.10">
    <property type="entry name" value="YVTN repeat-like/Quinoprotein amine dehydrogenase"/>
    <property type="match status" value="1"/>
</dbReference>
<dbReference type="Pfam" id="PF01437">
    <property type="entry name" value="PSI"/>
    <property type="match status" value="1"/>
</dbReference>
<dbReference type="InterPro" id="IPR031148">
    <property type="entry name" value="Plexin"/>
</dbReference>
<dbReference type="PANTHER" id="PTHR22625">
    <property type="entry name" value="PLEXIN"/>
    <property type="match status" value="1"/>
</dbReference>
<evidence type="ECO:0000313" key="15">
    <source>
        <dbReference type="EMBL" id="WAR26191.1"/>
    </source>
</evidence>
<dbReference type="InterPro" id="IPR002165">
    <property type="entry name" value="Plexin_repeat"/>
</dbReference>
<keyword evidence="10" id="KW-0325">Glycoprotein</keyword>
<evidence type="ECO:0000256" key="6">
    <source>
        <dbReference type="ARBA" id="ARBA00022737"/>
    </source>
</evidence>
<feature type="non-terminal residue" evidence="15">
    <location>
        <position position="1"/>
    </location>
</feature>
<protein>
    <submittedName>
        <fullName evidence="15">PLXA1-like protein</fullName>
    </submittedName>
</protein>
<evidence type="ECO:0000256" key="11">
    <source>
        <dbReference type="PROSITE-ProRule" id="PRU00352"/>
    </source>
</evidence>
<organism evidence="15 16">
    <name type="scientific">Mya arenaria</name>
    <name type="common">Soft-shell clam</name>
    <dbReference type="NCBI Taxonomy" id="6604"/>
    <lineage>
        <taxon>Eukaryota</taxon>
        <taxon>Metazoa</taxon>
        <taxon>Spiralia</taxon>
        <taxon>Lophotrochozoa</taxon>
        <taxon>Mollusca</taxon>
        <taxon>Bivalvia</taxon>
        <taxon>Autobranchia</taxon>
        <taxon>Heteroconchia</taxon>
        <taxon>Euheterodonta</taxon>
        <taxon>Imparidentia</taxon>
        <taxon>Neoheterodontei</taxon>
        <taxon>Myida</taxon>
        <taxon>Myoidea</taxon>
        <taxon>Myidae</taxon>
        <taxon>Mya</taxon>
    </lineage>
</organism>
<dbReference type="EMBL" id="CP111025">
    <property type="protein sequence ID" value="WAR26191.1"/>
    <property type="molecule type" value="Genomic_DNA"/>
</dbReference>
<evidence type="ECO:0000256" key="12">
    <source>
        <dbReference type="SAM" id="Phobius"/>
    </source>
</evidence>
<dbReference type="PANTHER" id="PTHR22625:SF70">
    <property type="entry name" value="PLEXIN A, ISOFORM A"/>
    <property type="match status" value="1"/>
</dbReference>
<evidence type="ECO:0000256" key="1">
    <source>
        <dbReference type="ARBA" id="ARBA00004162"/>
    </source>
</evidence>
<keyword evidence="8 12" id="KW-0472">Membrane</keyword>
<keyword evidence="9" id="KW-1015">Disulfide bond</keyword>
<keyword evidence="5 13" id="KW-0732">Signal</keyword>
<feature type="domain" description="Sema" evidence="14">
    <location>
        <begin position="1"/>
        <end position="449"/>
    </location>
</feature>
<dbReference type="SUPFAM" id="SSF101912">
    <property type="entry name" value="Sema domain"/>
    <property type="match status" value="1"/>
</dbReference>
<dbReference type="SMART" id="SM00423">
    <property type="entry name" value="PSI"/>
    <property type="match status" value="1"/>
</dbReference>
<reference evidence="15" key="1">
    <citation type="submission" date="2022-11" db="EMBL/GenBank/DDBJ databases">
        <title>Centuries of genome instability and evolution in soft-shell clam transmissible cancer (bioRxiv).</title>
        <authorList>
            <person name="Hart S.F.M."/>
            <person name="Yonemitsu M.A."/>
            <person name="Giersch R.M."/>
            <person name="Beal B.F."/>
            <person name="Arriagada G."/>
            <person name="Davis B.W."/>
            <person name="Ostrander E.A."/>
            <person name="Goff S.P."/>
            <person name="Metzger M.J."/>
        </authorList>
    </citation>
    <scope>NUCLEOTIDE SEQUENCE</scope>
    <source>
        <strain evidence="15">MELC-2E11</strain>
        <tissue evidence="15">Siphon/mantle</tissue>
    </source>
</reference>
<dbReference type="InterPro" id="IPR002909">
    <property type="entry name" value="IPT_dom"/>
</dbReference>
<evidence type="ECO:0000256" key="5">
    <source>
        <dbReference type="ARBA" id="ARBA00022729"/>
    </source>
</evidence>
<evidence type="ECO:0000256" key="7">
    <source>
        <dbReference type="ARBA" id="ARBA00022989"/>
    </source>
</evidence>
<comment type="caution">
    <text evidence="11">Lacks conserved residue(s) required for the propagation of feature annotation.</text>
</comment>
<evidence type="ECO:0000313" key="16">
    <source>
        <dbReference type="Proteomes" id="UP001164746"/>
    </source>
</evidence>
<dbReference type="InterPro" id="IPR013783">
    <property type="entry name" value="Ig-like_fold"/>
</dbReference>
<gene>
    <name evidence="15" type="ORF">MAR_011895</name>
</gene>
<evidence type="ECO:0000256" key="4">
    <source>
        <dbReference type="ARBA" id="ARBA00022692"/>
    </source>
</evidence>
<dbReference type="Gene3D" id="2.60.40.10">
    <property type="entry name" value="Immunoglobulins"/>
    <property type="match status" value="3"/>
</dbReference>
<keyword evidence="4 12" id="KW-0812">Transmembrane</keyword>
<comment type="similarity">
    <text evidence="2">Belongs to the plexin family.</text>
</comment>
<evidence type="ECO:0000256" key="13">
    <source>
        <dbReference type="SAM" id="SignalP"/>
    </source>
</evidence>
<proteinExistence type="inferred from homology"/>
<evidence type="ECO:0000256" key="9">
    <source>
        <dbReference type="ARBA" id="ARBA00023157"/>
    </source>
</evidence>
<dbReference type="InterPro" id="IPR008936">
    <property type="entry name" value="Rho_GTPase_activation_prot"/>
</dbReference>
<dbReference type="Proteomes" id="UP001164746">
    <property type="component" value="Chromosome 14"/>
</dbReference>
<keyword evidence="3" id="KW-1003">Cell membrane</keyword>
<dbReference type="InterPro" id="IPR016201">
    <property type="entry name" value="PSI"/>
</dbReference>
<evidence type="ECO:0000256" key="2">
    <source>
        <dbReference type="ARBA" id="ARBA00010297"/>
    </source>
</evidence>
<dbReference type="CDD" id="cd00603">
    <property type="entry name" value="IPT_PCSR"/>
    <property type="match status" value="1"/>
</dbReference>
<keyword evidence="6" id="KW-0677">Repeat</keyword>